<proteinExistence type="predicted"/>
<dbReference type="RefSeq" id="WP_341369516.1">
    <property type="nucleotide sequence ID" value="NZ_JBBPCO010000001.1"/>
</dbReference>
<dbReference type="EMBL" id="JBBPCO010000001">
    <property type="protein sequence ID" value="MEK8088454.1"/>
    <property type="molecule type" value="Genomic_DNA"/>
</dbReference>
<evidence type="ECO:0000313" key="2">
    <source>
        <dbReference type="Proteomes" id="UP001446205"/>
    </source>
</evidence>
<gene>
    <name evidence="1" type="ORF">WOB96_01625</name>
</gene>
<comment type="caution">
    <text evidence="1">The sequence shown here is derived from an EMBL/GenBank/DDBJ whole genome shotgun (WGS) entry which is preliminary data.</text>
</comment>
<sequence length="98" mass="10857">MQNTNRLLAVIKASIKANGNCVVPFFALTEIFPVIQDEAMEAGRLPANICQRIRTLCSTEHLACRYDEKRKVVVFNDARWSGSTYQDSFGESAQAGCA</sequence>
<reference evidence="1 2" key="1">
    <citation type="submission" date="2024-04" db="EMBL/GenBank/DDBJ databases">
        <authorList>
            <person name="Abashina T."/>
            <person name="Shaikin A."/>
        </authorList>
    </citation>
    <scope>NUCLEOTIDE SEQUENCE [LARGE SCALE GENOMIC DNA]</scope>
    <source>
        <strain evidence="1 2">AAFK</strain>
    </source>
</reference>
<protein>
    <submittedName>
        <fullName evidence="1">Uncharacterized protein</fullName>
    </submittedName>
</protein>
<accession>A0ABU9D4V2</accession>
<name>A0ABU9D4V2_9PROT</name>
<keyword evidence="2" id="KW-1185">Reference proteome</keyword>
<evidence type="ECO:0000313" key="1">
    <source>
        <dbReference type="EMBL" id="MEK8088454.1"/>
    </source>
</evidence>
<organism evidence="1 2">
    <name type="scientific">Thermithiobacillus plumbiphilus</name>
    <dbReference type="NCBI Taxonomy" id="1729899"/>
    <lineage>
        <taxon>Bacteria</taxon>
        <taxon>Pseudomonadati</taxon>
        <taxon>Pseudomonadota</taxon>
        <taxon>Acidithiobacillia</taxon>
        <taxon>Acidithiobacillales</taxon>
        <taxon>Thermithiobacillaceae</taxon>
        <taxon>Thermithiobacillus</taxon>
    </lineage>
</organism>
<dbReference type="Proteomes" id="UP001446205">
    <property type="component" value="Unassembled WGS sequence"/>
</dbReference>